<comment type="cofactor">
    <cofactor evidence="11">
        <name>[4Fe-4S] cluster</name>
        <dbReference type="ChEBI" id="CHEBI:49883"/>
    </cofactor>
    <text evidence="11">Binds 1 [4Fe-4S] cluster.</text>
</comment>
<name>D3SMQ1_THEAH</name>
<dbReference type="Pfam" id="PF13085">
    <property type="entry name" value="Fer2_3"/>
    <property type="match status" value="1"/>
</dbReference>
<dbReference type="InterPro" id="IPR025192">
    <property type="entry name" value="Succ_DH/fum_Rdtase_N"/>
</dbReference>
<keyword evidence="9 11" id="KW-0411">Iron-sulfur</keyword>
<dbReference type="InterPro" id="IPR009051">
    <property type="entry name" value="Helical_ferredxn"/>
</dbReference>
<evidence type="ECO:0000313" key="15">
    <source>
        <dbReference type="Proteomes" id="UP000002043"/>
    </source>
</evidence>
<dbReference type="PROSITE" id="PS00197">
    <property type="entry name" value="2FE2S_FER_1"/>
    <property type="match status" value="1"/>
</dbReference>
<keyword evidence="7" id="KW-0560">Oxidoreductase</keyword>
<dbReference type="GO" id="GO:0046872">
    <property type="term" value="F:metal ion binding"/>
    <property type="evidence" value="ECO:0007669"/>
    <property type="project" value="UniProtKB-KW"/>
</dbReference>
<dbReference type="InterPro" id="IPR050573">
    <property type="entry name" value="SDH/FRD_Iron-Sulfur"/>
</dbReference>
<dbReference type="AlphaFoldDB" id="D3SMQ1"/>
<dbReference type="Gene3D" id="3.10.20.30">
    <property type="match status" value="1"/>
</dbReference>
<keyword evidence="3 11" id="KW-0004">4Fe-4S</keyword>
<dbReference type="OrthoDB" id="9804391at2"/>
<dbReference type="EC" id="1.3.5.1" evidence="11"/>
<dbReference type="EMBL" id="CP001931">
    <property type="protein sequence ID" value="ADC90031.1"/>
    <property type="molecule type" value="Genomic_DNA"/>
</dbReference>
<dbReference type="InterPro" id="IPR017896">
    <property type="entry name" value="4Fe4S_Fe-S-bd"/>
</dbReference>
<dbReference type="GO" id="GO:0051538">
    <property type="term" value="F:3 iron, 4 sulfur cluster binding"/>
    <property type="evidence" value="ECO:0007669"/>
    <property type="project" value="UniProtKB-KW"/>
</dbReference>
<dbReference type="PANTHER" id="PTHR11921:SF29">
    <property type="entry name" value="SUCCINATE DEHYDROGENASE [UBIQUINONE] IRON-SULFUR SUBUNIT, MITOCHONDRIAL"/>
    <property type="match status" value="1"/>
</dbReference>
<evidence type="ECO:0000256" key="3">
    <source>
        <dbReference type="ARBA" id="ARBA00022485"/>
    </source>
</evidence>
<dbReference type="RefSeq" id="WP_012992437.1">
    <property type="nucleotide sequence ID" value="NC_013894.1"/>
</dbReference>
<keyword evidence="6 11" id="KW-0479">Metal-binding</keyword>
<dbReference type="PROSITE" id="PS00198">
    <property type="entry name" value="4FE4S_FER_1"/>
    <property type="match status" value="2"/>
</dbReference>
<evidence type="ECO:0000256" key="10">
    <source>
        <dbReference type="ARBA" id="ARBA00023291"/>
    </source>
</evidence>
<dbReference type="STRING" id="638303.Thal_1402"/>
<keyword evidence="4" id="KW-0816">Tricarboxylic acid cycle</keyword>
<feature type="domain" description="2Fe-2S ferredoxin-type" evidence="12">
    <location>
        <begin position="1"/>
        <end position="86"/>
    </location>
</feature>
<comment type="pathway">
    <text evidence="1">Carbohydrate metabolism; tricarboxylic acid cycle; fumarate from succinate (bacterial route): step 1/1.</text>
</comment>
<evidence type="ECO:0000256" key="9">
    <source>
        <dbReference type="ARBA" id="ARBA00023014"/>
    </source>
</evidence>
<dbReference type="NCBIfam" id="TIGR00384">
    <property type="entry name" value="dhsB"/>
    <property type="match status" value="1"/>
</dbReference>
<comment type="catalytic activity">
    <reaction evidence="11">
        <text>a menaquinone + succinate = a menaquinol + fumarate</text>
        <dbReference type="Rhea" id="RHEA:27834"/>
        <dbReference type="Rhea" id="RHEA-COMP:9537"/>
        <dbReference type="Rhea" id="RHEA-COMP:9539"/>
        <dbReference type="ChEBI" id="CHEBI:16374"/>
        <dbReference type="ChEBI" id="CHEBI:18151"/>
        <dbReference type="ChEBI" id="CHEBI:29806"/>
        <dbReference type="ChEBI" id="CHEBI:30031"/>
        <dbReference type="EC" id="1.3.5.1"/>
    </reaction>
</comment>
<evidence type="ECO:0000256" key="5">
    <source>
        <dbReference type="ARBA" id="ARBA00022714"/>
    </source>
</evidence>
<dbReference type="SUPFAM" id="SSF46548">
    <property type="entry name" value="alpha-helical ferredoxin"/>
    <property type="match status" value="1"/>
</dbReference>
<dbReference type="KEGG" id="tal:Thal_1402"/>
<evidence type="ECO:0000256" key="6">
    <source>
        <dbReference type="ARBA" id="ARBA00022723"/>
    </source>
</evidence>
<keyword evidence="5 11" id="KW-0001">2Fe-2S</keyword>
<comment type="cofactor">
    <cofactor evidence="11">
        <name>[2Fe-2S] cluster</name>
        <dbReference type="ChEBI" id="CHEBI:190135"/>
    </cofactor>
    <text evidence="11">Binds 1 [2Fe-2S] cluster.</text>
</comment>
<evidence type="ECO:0000256" key="7">
    <source>
        <dbReference type="ARBA" id="ARBA00023002"/>
    </source>
</evidence>
<dbReference type="GO" id="GO:0008177">
    <property type="term" value="F:succinate dehydrogenase (quinone) activity"/>
    <property type="evidence" value="ECO:0007669"/>
    <property type="project" value="UniProtKB-EC"/>
</dbReference>
<dbReference type="Proteomes" id="UP000002043">
    <property type="component" value="Chromosome"/>
</dbReference>
<dbReference type="InterPro" id="IPR012675">
    <property type="entry name" value="Beta-grasp_dom_sf"/>
</dbReference>
<dbReference type="PANTHER" id="PTHR11921">
    <property type="entry name" value="SUCCINATE DEHYDROGENASE IRON-SULFUR PROTEIN"/>
    <property type="match status" value="1"/>
</dbReference>
<evidence type="ECO:0000256" key="4">
    <source>
        <dbReference type="ARBA" id="ARBA00022532"/>
    </source>
</evidence>
<dbReference type="PROSITE" id="PS51085">
    <property type="entry name" value="2FE2S_FER_2"/>
    <property type="match status" value="1"/>
</dbReference>
<dbReference type="HOGENOM" id="CLU_044838_3_2_0"/>
<accession>D3SMQ1</accession>
<comment type="cofactor">
    <cofactor evidence="11">
        <name>[3Fe-4S] cluster</name>
        <dbReference type="ChEBI" id="CHEBI:21137"/>
    </cofactor>
    <text evidence="11">Binds 1 [3Fe-4S] cluster.</text>
</comment>
<evidence type="ECO:0000313" key="14">
    <source>
        <dbReference type="EMBL" id="ADC90031.1"/>
    </source>
</evidence>
<keyword evidence="15" id="KW-1185">Reference proteome</keyword>
<evidence type="ECO:0000259" key="13">
    <source>
        <dbReference type="PROSITE" id="PS51379"/>
    </source>
</evidence>
<reference evidence="15" key="1">
    <citation type="journal article" date="2010" name="Stand. Genomic Sci.">
        <title>Complete genome sequence of Thermocrinis albus type strain (HI 11/12T).</title>
        <authorList>
            <person name="Wirth R."/>
            <person name="Sikorski J."/>
            <person name="Brambilla E."/>
            <person name="Misra M."/>
            <person name="Lapidus A."/>
            <person name="Copeland A."/>
            <person name="Nolan M."/>
            <person name="Lucas S."/>
            <person name="Chen F."/>
            <person name="Tice H."/>
            <person name="Cheng J.F."/>
            <person name="Han C."/>
            <person name="Detter J.C."/>
            <person name="Tapia R."/>
            <person name="Bruce D."/>
            <person name="Goodwin L."/>
            <person name="Pitluck S."/>
            <person name="Pati A."/>
            <person name="Anderson I."/>
            <person name="Ivanova N."/>
            <person name="Mavromatis K."/>
            <person name="Mikhailova N."/>
            <person name="Chen A."/>
            <person name="Palaniappan K."/>
            <person name="Bilek Y."/>
            <person name="Hader T."/>
            <person name="Land M."/>
            <person name="Hauser L."/>
            <person name="Chang Y.J."/>
            <person name="Jeffries C.D."/>
            <person name="Tindall B.J."/>
            <person name="Rohde M."/>
            <person name="Goker M."/>
            <person name="Bristow J."/>
            <person name="Eisen J.A."/>
            <person name="Markowitz V."/>
            <person name="Hugenholtz P."/>
            <person name="Kyrpides N.C."/>
            <person name="Klenk H.P."/>
        </authorList>
    </citation>
    <scope>NUCLEOTIDE SEQUENCE [LARGE SCALE GENOMIC DNA]</scope>
    <source>
        <strain evidence="15">DSM 14484 / JCM 11386 / HI 11/12</strain>
    </source>
</reference>
<dbReference type="eggNOG" id="COG0479">
    <property type="taxonomic scope" value="Bacteria"/>
</dbReference>
<dbReference type="Pfam" id="PF13183">
    <property type="entry name" value="Fer4_8"/>
    <property type="match status" value="1"/>
</dbReference>
<dbReference type="GO" id="GO:0051537">
    <property type="term" value="F:2 iron, 2 sulfur cluster binding"/>
    <property type="evidence" value="ECO:0007669"/>
    <property type="project" value="UniProtKB-KW"/>
</dbReference>
<evidence type="ECO:0000259" key="12">
    <source>
        <dbReference type="PROSITE" id="PS51085"/>
    </source>
</evidence>
<evidence type="ECO:0000256" key="1">
    <source>
        <dbReference type="ARBA" id="ARBA00004894"/>
    </source>
</evidence>
<dbReference type="GO" id="GO:0051539">
    <property type="term" value="F:4 iron, 4 sulfur cluster binding"/>
    <property type="evidence" value="ECO:0007669"/>
    <property type="project" value="UniProtKB-KW"/>
</dbReference>
<dbReference type="GO" id="GO:0022904">
    <property type="term" value="P:respiratory electron transport chain"/>
    <property type="evidence" value="ECO:0007669"/>
    <property type="project" value="TreeGrafter"/>
</dbReference>
<evidence type="ECO:0000256" key="8">
    <source>
        <dbReference type="ARBA" id="ARBA00023004"/>
    </source>
</evidence>
<protein>
    <recommendedName>
        <fullName evidence="11">Fumarate reductase iron-sulfur subunit</fullName>
        <ecNumber evidence="11">1.3.5.1</ecNumber>
    </recommendedName>
</protein>
<dbReference type="InterPro" id="IPR036010">
    <property type="entry name" value="2Fe-2S_ferredoxin-like_sf"/>
</dbReference>
<gene>
    <name evidence="14" type="ordered locus">Thal_1402</name>
</gene>
<dbReference type="CDD" id="cd00207">
    <property type="entry name" value="fer2"/>
    <property type="match status" value="1"/>
</dbReference>
<dbReference type="GO" id="GO:0006099">
    <property type="term" value="P:tricarboxylic acid cycle"/>
    <property type="evidence" value="ECO:0007669"/>
    <property type="project" value="UniProtKB-KW"/>
</dbReference>
<dbReference type="InterPro" id="IPR004489">
    <property type="entry name" value="Succ_DH/fum_Rdtase_Fe-S"/>
</dbReference>
<evidence type="ECO:0000256" key="2">
    <source>
        <dbReference type="ARBA" id="ARBA00009433"/>
    </source>
</evidence>
<feature type="domain" description="4Fe-4S ferredoxin-type" evidence="13">
    <location>
        <begin position="127"/>
        <end position="154"/>
    </location>
</feature>
<dbReference type="PROSITE" id="PS51379">
    <property type="entry name" value="4FE4S_FER_2"/>
    <property type="match status" value="2"/>
</dbReference>
<sequence length="234" mass="26169">MELELVLKRGDREIIKVFSVPSSSHMTLLDALWYIKENADPTISFRSMCRAGVCGTCGVKANGKPVLACSVDISSFGGRVRVEPLDGLRVIRDLVVDHEALVERLRRNRVWMVPTSENKPLPPSLFRRLERGYECIMCGLCDSVCPVLIQNNSFGGPMAFAKAYPILLDPRNKDPRWQALALKENLINACTHCKNCSLACPKSVMPEALISLEENYLVSLGLLEKNRQEDFGFL</sequence>
<dbReference type="InterPro" id="IPR001041">
    <property type="entry name" value="2Fe-2S_ferredoxin-type"/>
</dbReference>
<keyword evidence="8 11" id="KW-0408">Iron</keyword>
<feature type="domain" description="4Fe-4S ferredoxin-type" evidence="13">
    <location>
        <begin position="180"/>
        <end position="210"/>
    </location>
</feature>
<proteinExistence type="inferred from homology"/>
<dbReference type="Gene3D" id="1.10.1060.10">
    <property type="entry name" value="Alpha-helical ferredoxin"/>
    <property type="match status" value="1"/>
</dbReference>
<comment type="similarity">
    <text evidence="2 11">Belongs to the succinate dehydrogenase/fumarate reductase iron-sulfur protein family.</text>
</comment>
<dbReference type="SUPFAM" id="SSF54292">
    <property type="entry name" value="2Fe-2S ferredoxin-like"/>
    <property type="match status" value="1"/>
</dbReference>
<dbReference type="InterPro" id="IPR017900">
    <property type="entry name" value="4Fe4S_Fe_S_CS"/>
</dbReference>
<keyword evidence="10 11" id="KW-0003">3Fe-4S</keyword>
<dbReference type="InterPro" id="IPR006058">
    <property type="entry name" value="2Fe2S_fd_BS"/>
</dbReference>
<evidence type="ECO:0000256" key="11">
    <source>
        <dbReference type="RuleBase" id="RU361237"/>
    </source>
</evidence>
<organism evidence="14 15">
    <name type="scientific">Thermocrinis albus (strain DSM 14484 / JCM 11386 / HI 11/12)</name>
    <dbReference type="NCBI Taxonomy" id="638303"/>
    <lineage>
        <taxon>Bacteria</taxon>
        <taxon>Pseudomonadati</taxon>
        <taxon>Aquificota</taxon>
        <taxon>Aquificia</taxon>
        <taxon>Aquificales</taxon>
        <taxon>Aquificaceae</taxon>
        <taxon>Thermocrinis</taxon>
    </lineage>
</organism>
<dbReference type="GO" id="GO:0009055">
    <property type="term" value="F:electron transfer activity"/>
    <property type="evidence" value="ECO:0007669"/>
    <property type="project" value="InterPro"/>
</dbReference>